<dbReference type="SUPFAM" id="SSF51197">
    <property type="entry name" value="Clavaminate synthase-like"/>
    <property type="match status" value="1"/>
</dbReference>
<evidence type="ECO:0000313" key="1">
    <source>
        <dbReference type="EMBL" id="SVD97402.1"/>
    </source>
</evidence>
<dbReference type="InterPro" id="IPR008775">
    <property type="entry name" value="Phytyl_CoA_dOase-like"/>
</dbReference>
<organism evidence="1">
    <name type="scientific">marine metagenome</name>
    <dbReference type="NCBI Taxonomy" id="408172"/>
    <lineage>
        <taxon>unclassified sequences</taxon>
        <taxon>metagenomes</taxon>
        <taxon>ecological metagenomes</taxon>
    </lineage>
</organism>
<dbReference type="Gene3D" id="2.60.120.620">
    <property type="entry name" value="q2cbj1_9rhob like domain"/>
    <property type="match status" value="1"/>
</dbReference>
<gene>
    <name evidence="1" type="ORF">METZ01_LOCUS450256</name>
</gene>
<dbReference type="EMBL" id="UINC01185610">
    <property type="protein sequence ID" value="SVD97402.1"/>
    <property type="molecule type" value="Genomic_DNA"/>
</dbReference>
<proteinExistence type="predicted"/>
<sequence length="173" mass="19439">MTPEEKFIFDLDGYLVVKNVLTPAEVDELNALADEAWPGEYEENGLRRTSRVSRWGPASQNLIDHPKALPYMVELLGPKVRVDHDYSIFMRKGGKAGRLHGGQTMQGGVPGDHWYKYHDGMMRNGLTVFTYCLSHAGPGDGGFGCIPGSHKSNFTIEIPDEVRTYQRTVHYVR</sequence>
<protein>
    <submittedName>
        <fullName evidence="1">Uncharacterized protein</fullName>
    </submittedName>
</protein>
<accession>A0A382ZPL4</accession>
<name>A0A382ZPL4_9ZZZZ</name>
<dbReference type="AlphaFoldDB" id="A0A382ZPL4"/>
<feature type="non-terminal residue" evidence="1">
    <location>
        <position position="173"/>
    </location>
</feature>
<reference evidence="1" key="1">
    <citation type="submission" date="2018-05" db="EMBL/GenBank/DDBJ databases">
        <authorList>
            <person name="Lanie J.A."/>
            <person name="Ng W.-L."/>
            <person name="Kazmierczak K.M."/>
            <person name="Andrzejewski T.M."/>
            <person name="Davidsen T.M."/>
            <person name="Wayne K.J."/>
            <person name="Tettelin H."/>
            <person name="Glass J.I."/>
            <person name="Rusch D."/>
            <person name="Podicherti R."/>
            <person name="Tsui H.-C.T."/>
            <person name="Winkler M.E."/>
        </authorList>
    </citation>
    <scope>NUCLEOTIDE SEQUENCE</scope>
</reference>
<dbReference type="Pfam" id="PF05721">
    <property type="entry name" value="PhyH"/>
    <property type="match status" value="1"/>
</dbReference>